<dbReference type="HOGENOM" id="CLU_3099763_0_0_4"/>
<sequence length="51" mass="5869">MRQGGEPQGVQIVRQGEPTPYHCHFNPLYKVQAAFRTDQKQPAPFALKHHK</sequence>
<comment type="caution">
    <text evidence="1">The sequence shown here is derived from an EMBL/GenBank/DDBJ whole genome shotgun (WGS) entry which is preliminary data.</text>
</comment>
<name>F0F0Q8_9NEIS</name>
<dbReference type="Proteomes" id="UP000004088">
    <property type="component" value="Unassembled WGS sequence"/>
</dbReference>
<dbReference type="EMBL" id="AEWV01000030">
    <property type="protein sequence ID" value="EGC16890.1"/>
    <property type="molecule type" value="Genomic_DNA"/>
</dbReference>
<protein>
    <submittedName>
        <fullName evidence="1">Uncharacterized protein</fullName>
    </submittedName>
</protein>
<proteinExistence type="predicted"/>
<gene>
    <name evidence="1" type="ORF">HMPREF9098_1693</name>
</gene>
<evidence type="ECO:0000313" key="2">
    <source>
        <dbReference type="Proteomes" id="UP000004088"/>
    </source>
</evidence>
<accession>F0F0Q8</accession>
<dbReference type="AlphaFoldDB" id="F0F0Q8"/>
<keyword evidence="2" id="KW-1185">Reference proteome</keyword>
<reference evidence="1 2" key="1">
    <citation type="submission" date="2011-01" db="EMBL/GenBank/DDBJ databases">
        <authorList>
            <person name="Muzny D."/>
            <person name="Qin X."/>
            <person name="Deng J."/>
            <person name="Jiang H."/>
            <person name="Liu Y."/>
            <person name="Qu J."/>
            <person name="Song X.-Z."/>
            <person name="Zhang L."/>
            <person name="Thornton R."/>
            <person name="Coyle M."/>
            <person name="Francisco L."/>
            <person name="Jackson L."/>
            <person name="Javaid M."/>
            <person name="Korchina V."/>
            <person name="Kovar C."/>
            <person name="Mata R."/>
            <person name="Mathew T."/>
            <person name="Ngo R."/>
            <person name="Nguyen L."/>
            <person name="Nguyen N."/>
            <person name="Okwuonu G."/>
            <person name="Ongeri F."/>
            <person name="Pham C."/>
            <person name="Simmons D."/>
            <person name="Wilczek-Boney K."/>
            <person name="Hale W."/>
            <person name="Jakkamsetti A."/>
            <person name="Pham P."/>
            <person name="Ruth R."/>
            <person name="San Lucas F."/>
            <person name="Warren J."/>
            <person name="Zhang J."/>
            <person name="Zhao Z."/>
            <person name="Zhou C."/>
            <person name="Zhu D."/>
            <person name="Lee S."/>
            <person name="Bess C."/>
            <person name="Blankenburg K."/>
            <person name="Forbes L."/>
            <person name="Fu Q."/>
            <person name="Gubbala S."/>
            <person name="Hirani K."/>
            <person name="Jayaseelan J.C."/>
            <person name="Lara F."/>
            <person name="Munidasa M."/>
            <person name="Palculict T."/>
            <person name="Patil S."/>
            <person name="Pu L.-L."/>
            <person name="Saada N."/>
            <person name="Tang L."/>
            <person name="Weissenberger G."/>
            <person name="Zhu Y."/>
            <person name="Hemphill L."/>
            <person name="Shang Y."/>
            <person name="Youmans B."/>
            <person name="Ayvaz T."/>
            <person name="Ross M."/>
            <person name="Santibanez J."/>
            <person name="Aqrawi P."/>
            <person name="Gross S."/>
            <person name="Joshi V."/>
            <person name="Fowler G."/>
            <person name="Nazareth L."/>
            <person name="Reid J."/>
            <person name="Worley K."/>
            <person name="Petrosino J."/>
            <person name="Highlander S."/>
            <person name="Gibbs R."/>
        </authorList>
    </citation>
    <scope>NUCLEOTIDE SEQUENCE [LARGE SCALE GENOMIC DNA]</scope>
    <source>
        <strain evidence="1 2">ATCC 33394</strain>
    </source>
</reference>
<evidence type="ECO:0000313" key="1">
    <source>
        <dbReference type="EMBL" id="EGC16890.1"/>
    </source>
</evidence>
<organism evidence="1 2">
    <name type="scientific">Kingella denitrificans ATCC 33394</name>
    <dbReference type="NCBI Taxonomy" id="888741"/>
    <lineage>
        <taxon>Bacteria</taxon>
        <taxon>Pseudomonadati</taxon>
        <taxon>Pseudomonadota</taxon>
        <taxon>Betaproteobacteria</taxon>
        <taxon>Neisseriales</taxon>
        <taxon>Neisseriaceae</taxon>
        <taxon>Kingella</taxon>
    </lineage>
</organism>